<evidence type="ECO:0008006" key="3">
    <source>
        <dbReference type="Google" id="ProtNLM"/>
    </source>
</evidence>
<sequence>MIEDEDEPRIRAKAYELWESEGRPEGRAERHWEEAREIVALKDSFSSTLQPLEETTDDPVEPSIAFENQGEFPEMTDLGEGARGPSWENAEALADAETPGNTPPVAAASGKTGKPRGETKR</sequence>
<organism evidence="2">
    <name type="scientific">Aureimonas frigidaquae</name>
    <dbReference type="NCBI Taxonomy" id="424757"/>
    <lineage>
        <taxon>Bacteria</taxon>
        <taxon>Pseudomonadati</taxon>
        <taxon>Pseudomonadota</taxon>
        <taxon>Alphaproteobacteria</taxon>
        <taxon>Hyphomicrobiales</taxon>
        <taxon>Aurantimonadaceae</taxon>
        <taxon>Aureimonas</taxon>
    </lineage>
</organism>
<dbReference type="AlphaFoldDB" id="A0A0P0Z050"/>
<reference evidence="2" key="1">
    <citation type="journal article" date="2015" name="Proc. Natl. Acad. Sci. U.S.A.">
        <title>Bacterial clade with the ribosomal RNA operon on a small plasmid rather than the chromosome.</title>
        <authorList>
            <person name="Anda M."/>
            <person name="Ohtsubo Y."/>
            <person name="Okubo T."/>
            <person name="Sugawara M."/>
            <person name="Nagata Y."/>
            <person name="Tsuda M."/>
            <person name="Minamisawa K."/>
            <person name="Mitsui H."/>
        </authorList>
    </citation>
    <scope>NUCLEOTIDE SEQUENCE</scope>
    <source>
        <strain evidence="2">JCM 14755</strain>
    </source>
</reference>
<dbReference type="RefSeq" id="WP_062228320.1">
    <property type="nucleotide sequence ID" value="NZ_BBWR01000012.1"/>
</dbReference>
<feature type="region of interest" description="Disordered" evidence="1">
    <location>
        <begin position="69"/>
        <end position="121"/>
    </location>
</feature>
<dbReference type="EMBL" id="LC066375">
    <property type="protein sequence ID" value="BAT27242.1"/>
    <property type="molecule type" value="Genomic_DNA"/>
</dbReference>
<evidence type="ECO:0000256" key="1">
    <source>
        <dbReference type="SAM" id="MobiDB-lite"/>
    </source>
</evidence>
<dbReference type="OrthoDB" id="9811127at2"/>
<dbReference type="InterPro" id="IPR021327">
    <property type="entry name" value="DUF2934"/>
</dbReference>
<proteinExistence type="predicted"/>
<dbReference type="Pfam" id="PF11154">
    <property type="entry name" value="DUF2934"/>
    <property type="match status" value="1"/>
</dbReference>
<protein>
    <recommendedName>
        <fullName evidence="3">DUF2934 domain-containing protein</fullName>
    </recommendedName>
</protein>
<evidence type="ECO:0000313" key="2">
    <source>
        <dbReference type="EMBL" id="BAT27242.1"/>
    </source>
</evidence>
<accession>A0A0P0Z050</accession>
<name>A0A0P0Z050_9HYPH</name>